<feature type="region of interest" description="Disordered" evidence="1">
    <location>
        <begin position="368"/>
        <end position="417"/>
    </location>
</feature>
<dbReference type="PANTHER" id="PTHR21580">
    <property type="entry name" value="SHIPPO-1-RELATED"/>
    <property type="match status" value="1"/>
</dbReference>
<sequence length="431" mass="46473">MKHSSVPAYTMGPKYQIEPTTTNKLSPSPNTYNIRPQEIIVPTTRFGLAPRSISAPKSDSPGPGAYPIRSFVEISLKTSKGKRHKLSKDKNEKSKIDSPGPTSYHPSKPKTSISFSMGNKVHNLSLGPTPITLGPGEYNANYDSIKPVKTNTIGKSIRDTGLVRSDHPGPGCYDIIPIQDSPKYGFGREERCKLIVPNYPAPGEYNIPGLGDEVGKKIGKTMLPKRPIGSDDNMVPGPGAYNSKLPKESLSYSVGKDKRSTVMVNAQTPGPGAYTPAQSPGRSPGKSIGHGLRPPMSQCNNYPGPGSYETPSYIAYGPKYSLLGRKGENSDGVSLPGPGHYEPDFQAVKGDKTHAIIGTGKRIMGLRHGTLNVPGPGTYEPRERSESPRWTFKRAPRDPPLGDDDPGPGQYEITASIPDVPKYLLTGTRKN</sequence>
<dbReference type="AlphaFoldDB" id="A0A1R2CAN9"/>
<evidence type="ECO:0000313" key="2">
    <source>
        <dbReference type="EMBL" id="OMJ86030.1"/>
    </source>
</evidence>
<evidence type="ECO:0000313" key="3">
    <source>
        <dbReference type="Proteomes" id="UP000187209"/>
    </source>
</evidence>
<dbReference type="Proteomes" id="UP000187209">
    <property type="component" value="Unassembled WGS sequence"/>
</dbReference>
<dbReference type="EMBL" id="MPUH01000218">
    <property type="protein sequence ID" value="OMJ86030.1"/>
    <property type="molecule type" value="Genomic_DNA"/>
</dbReference>
<keyword evidence="3" id="KW-1185">Reference proteome</keyword>
<gene>
    <name evidence="2" type="ORF">SteCoe_12533</name>
</gene>
<name>A0A1R2CAN9_9CILI</name>
<dbReference type="OrthoDB" id="309001at2759"/>
<reference evidence="2 3" key="1">
    <citation type="submission" date="2016-11" db="EMBL/GenBank/DDBJ databases">
        <title>The macronuclear genome of Stentor coeruleus: a giant cell with tiny introns.</title>
        <authorList>
            <person name="Slabodnick M."/>
            <person name="Ruby J.G."/>
            <person name="Reiff S.B."/>
            <person name="Swart E.C."/>
            <person name="Gosai S."/>
            <person name="Prabakaran S."/>
            <person name="Witkowska E."/>
            <person name="Larue G.E."/>
            <person name="Fisher S."/>
            <person name="Freeman R.M."/>
            <person name="Gunawardena J."/>
            <person name="Chu W."/>
            <person name="Stover N.A."/>
            <person name="Gregory B.D."/>
            <person name="Nowacki M."/>
            <person name="Derisi J."/>
            <person name="Roy S.W."/>
            <person name="Marshall W.F."/>
            <person name="Sood P."/>
        </authorList>
    </citation>
    <scope>NUCLEOTIDE SEQUENCE [LARGE SCALE GENOMIC DNA]</scope>
    <source>
        <strain evidence="2">WM001</strain>
    </source>
</reference>
<dbReference type="Pfam" id="PF07004">
    <property type="entry name" value="SHIPPO-rpt"/>
    <property type="match status" value="8"/>
</dbReference>
<feature type="compositionally biased region" description="Polar residues" evidence="1">
    <location>
        <begin position="18"/>
        <end position="34"/>
    </location>
</feature>
<dbReference type="InterPro" id="IPR010736">
    <property type="entry name" value="SHIPPO-rpt"/>
</dbReference>
<proteinExistence type="predicted"/>
<accession>A0A1R2CAN9</accession>
<evidence type="ECO:0000256" key="1">
    <source>
        <dbReference type="SAM" id="MobiDB-lite"/>
    </source>
</evidence>
<feature type="region of interest" description="Disordered" evidence="1">
    <location>
        <begin position="1"/>
        <end position="34"/>
    </location>
</feature>
<feature type="region of interest" description="Disordered" evidence="1">
    <location>
        <begin position="77"/>
        <end position="115"/>
    </location>
</feature>
<feature type="compositionally biased region" description="Polar residues" evidence="1">
    <location>
        <begin position="100"/>
        <end position="115"/>
    </location>
</feature>
<protein>
    <recommendedName>
        <fullName evidence="4">Outer dense fiber protein 3</fullName>
    </recommendedName>
</protein>
<dbReference type="PANTHER" id="PTHR21580:SF28">
    <property type="entry name" value="BOREALIN N-TERMINAL DOMAIN-CONTAINING PROTEIN-RELATED"/>
    <property type="match status" value="1"/>
</dbReference>
<organism evidence="2 3">
    <name type="scientific">Stentor coeruleus</name>
    <dbReference type="NCBI Taxonomy" id="5963"/>
    <lineage>
        <taxon>Eukaryota</taxon>
        <taxon>Sar</taxon>
        <taxon>Alveolata</taxon>
        <taxon>Ciliophora</taxon>
        <taxon>Postciliodesmatophora</taxon>
        <taxon>Heterotrichea</taxon>
        <taxon>Heterotrichida</taxon>
        <taxon>Stentoridae</taxon>
        <taxon>Stentor</taxon>
    </lineage>
</organism>
<dbReference type="InterPro" id="IPR051291">
    <property type="entry name" value="CIMAP"/>
</dbReference>
<evidence type="ECO:0008006" key="4">
    <source>
        <dbReference type="Google" id="ProtNLM"/>
    </source>
</evidence>
<comment type="caution">
    <text evidence="2">The sequence shown here is derived from an EMBL/GenBank/DDBJ whole genome shotgun (WGS) entry which is preliminary data.</text>
</comment>